<evidence type="ECO:0000313" key="2">
    <source>
        <dbReference type="EMBL" id="KAK4642983.1"/>
    </source>
</evidence>
<accession>A0ABR0FG91</accession>
<dbReference type="PANTHER" id="PTHR35910:SF6">
    <property type="entry name" value="2EXR DOMAIN-CONTAINING PROTEIN"/>
    <property type="match status" value="1"/>
</dbReference>
<feature type="domain" description="2EXR" evidence="1">
    <location>
        <begin position="30"/>
        <end position="146"/>
    </location>
</feature>
<gene>
    <name evidence="2" type="ORF">QC761_402180</name>
</gene>
<dbReference type="InterPro" id="IPR045518">
    <property type="entry name" value="2EXR"/>
</dbReference>
<dbReference type="Pfam" id="PF20150">
    <property type="entry name" value="2EXR"/>
    <property type="match status" value="1"/>
</dbReference>
<dbReference type="EMBL" id="JAFFGZ010000006">
    <property type="protein sequence ID" value="KAK4642983.1"/>
    <property type="molecule type" value="Genomic_DNA"/>
</dbReference>
<evidence type="ECO:0000259" key="1">
    <source>
        <dbReference type="Pfam" id="PF20150"/>
    </source>
</evidence>
<comment type="caution">
    <text evidence="2">The sequence shown here is derived from an EMBL/GenBank/DDBJ whole genome shotgun (WGS) entry which is preliminary data.</text>
</comment>
<dbReference type="Proteomes" id="UP001322138">
    <property type="component" value="Unassembled WGS sequence"/>
</dbReference>
<proteinExistence type="predicted"/>
<sequence>MAPITPLQKLSIFQHNTTSPVDSKAMNDAFALFSFLPAELRVKIWRTSLQRQRIIQVVLTPLHEAKSRYVIESNIDTPNGEEFIAEVGGVKTISKLMRVNREARHEALLFYRVHLPCRFIKPWEIKAQPVAHPRGVLYFNPEHDFLHIFHTKGNDGENPASLVTPSNFLYHLKTTHDRRHVGLLNLALDRDPAKADWRAGAVRFDASFEASKLVPKVRKALKQTLAQLREVFFVFRTPVVRDGDRPDEDQFGLLHDSPLPIWSASPGFDRIAHDPRPGVLDALRENASFYWFGLDSTLNDWNRLLDVLGVPSLGSNPPVRTRYSCGLTYSVDSALTWESLVRKAVPKPQNYVFDVETAQNYLSLQQKRTGGASAAGWMPTFGFWLFRLPEGIEHISRFRNSYHDGQGRLLLRQPMPDLTKVWPELLVSNL</sequence>
<dbReference type="GeneID" id="87897984"/>
<dbReference type="PANTHER" id="PTHR35910">
    <property type="entry name" value="2EXR DOMAIN-CONTAINING PROTEIN"/>
    <property type="match status" value="1"/>
</dbReference>
<protein>
    <recommendedName>
        <fullName evidence="1">2EXR domain-containing protein</fullName>
    </recommendedName>
</protein>
<keyword evidence="3" id="KW-1185">Reference proteome</keyword>
<organism evidence="2 3">
    <name type="scientific">Podospora bellae-mahoneyi</name>
    <dbReference type="NCBI Taxonomy" id="2093777"/>
    <lineage>
        <taxon>Eukaryota</taxon>
        <taxon>Fungi</taxon>
        <taxon>Dikarya</taxon>
        <taxon>Ascomycota</taxon>
        <taxon>Pezizomycotina</taxon>
        <taxon>Sordariomycetes</taxon>
        <taxon>Sordariomycetidae</taxon>
        <taxon>Sordariales</taxon>
        <taxon>Podosporaceae</taxon>
        <taxon>Podospora</taxon>
    </lineage>
</organism>
<reference evidence="2 3" key="1">
    <citation type="journal article" date="2023" name="bioRxiv">
        <title>High-quality genome assemblies of four members of thePodospora anserinaspecies complex.</title>
        <authorList>
            <person name="Ament-Velasquez S.L."/>
            <person name="Vogan A.A."/>
            <person name="Wallerman O."/>
            <person name="Hartmann F."/>
            <person name="Gautier V."/>
            <person name="Silar P."/>
            <person name="Giraud T."/>
            <person name="Johannesson H."/>
        </authorList>
    </citation>
    <scope>NUCLEOTIDE SEQUENCE [LARGE SCALE GENOMIC DNA]</scope>
    <source>
        <strain evidence="2 3">CBS 112042</strain>
    </source>
</reference>
<name>A0ABR0FG91_9PEZI</name>
<evidence type="ECO:0000313" key="3">
    <source>
        <dbReference type="Proteomes" id="UP001322138"/>
    </source>
</evidence>
<dbReference type="RefSeq" id="XP_062731959.1">
    <property type="nucleotide sequence ID" value="XM_062878502.1"/>
</dbReference>